<organism evidence="2 3">
    <name type="scientific">Aspergillus tanneri</name>
    <dbReference type="NCBI Taxonomy" id="1220188"/>
    <lineage>
        <taxon>Eukaryota</taxon>
        <taxon>Fungi</taxon>
        <taxon>Dikarya</taxon>
        <taxon>Ascomycota</taxon>
        <taxon>Pezizomycotina</taxon>
        <taxon>Eurotiomycetes</taxon>
        <taxon>Eurotiomycetidae</taxon>
        <taxon>Eurotiales</taxon>
        <taxon>Aspergillaceae</taxon>
        <taxon>Aspergillus</taxon>
        <taxon>Aspergillus subgen. Circumdati</taxon>
    </lineage>
</organism>
<dbReference type="EMBL" id="QUQM01000009">
    <property type="protein sequence ID" value="KAA8641602.1"/>
    <property type="molecule type" value="Genomic_DNA"/>
</dbReference>
<protein>
    <submittedName>
        <fullName evidence="2">Uncharacterized protein</fullName>
    </submittedName>
</protein>
<accession>A0A5M9M3J2</accession>
<proteinExistence type="predicted"/>
<dbReference type="VEuPathDB" id="FungiDB:EYZ11_013239"/>
<feature type="transmembrane region" description="Helical" evidence="1">
    <location>
        <begin position="20"/>
        <end position="39"/>
    </location>
</feature>
<evidence type="ECO:0000256" key="1">
    <source>
        <dbReference type="SAM" id="Phobius"/>
    </source>
</evidence>
<comment type="caution">
    <text evidence="2">The sequence shown here is derived from an EMBL/GenBank/DDBJ whole genome shotgun (WGS) entry which is preliminary data.</text>
</comment>
<sequence length="96" mass="10883">MLPLRPRKFHLTAVKSRLNVLTRLLVILYITLSAIYLYMSRDPSPPAWGFHRNGGLYLAEKPTRLRMRPSCTVAAAVDTLRLDSRNGTGSQKTEEL</sequence>
<dbReference type="GeneID" id="54334439"/>
<reference evidence="2 3" key="1">
    <citation type="submission" date="2019-08" db="EMBL/GenBank/DDBJ databases">
        <title>The genome sequence of a newly discovered highly antifungal drug resistant Aspergillus species, Aspergillus tanneri NIH 1004.</title>
        <authorList>
            <person name="Mounaud S."/>
            <person name="Singh I."/>
            <person name="Joardar V."/>
            <person name="Pakala S."/>
            <person name="Pakala S."/>
            <person name="Venepally P."/>
            <person name="Chung J.K."/>
            <person name="Losada L."/>
            <person name="Nierman W.C."/>
        </authorList>
    </citation>
    <scope>NUCLEOTIDE SEQUENCE [LARGE SCALE GENOMIC DNA]</scope>
    <source>
        <strain evidence="2 3">NIH1004</strain>
    </source>
</reference>
<gene>
    <name evidence="2" type="ORF">ATNIH1004_011738</name>
</gene>
<evidence type="ECO:0000313" key="2">
    <source>
        <dbReference type="EMBL" id="KAA8641602.1"/>
    </source>
</evidence>
<name>A0A5M9M3J2_9EURO</name>
<keyword evidence="1" id="KW-0812">Transmembrane</keyword>
<evidence type="ECO:0000313" key="3">
    <source>
        <dbReference type="Proteomes" id="UP000324241"/>
    </source>
</evidence>
<dbReference type="Proteomes" id="UP000324241">
    <property type="component" value="Unassembled WGS sequence"/>
</dbReference>
<keyword evidence="1" id="KW-0472">Membrane</keyword>
<dbReference type="AlphaFoldDB" id="A0A5M9M3J2"/>
<dbReference type="RefSeq" id="XP_033420964.1">
    <property type="nucleotide sequence ID" value="XM_033576300.1"/>
</dbReference>
<keyword evidence="1" id="KW-1133">Transmembrane helix</keyword>